<keyword evidence="5 6" id="KW-0539">Nucleus</keyword>
<dbReference type="GO" id="GO:0030182">
    <property type="term" value="P:neuron differentiation"/>
    <property type="evidence" value="ECO:0007669"/>
    <property type="project" value="TreeGrafter"/>
</dbReference>
<reference evidence="9" key="1">
    <citation type="submission" date="2023-10" db="EMBL/GenBank/DDBJ databases">
        <title>Genome assembly of Pristionchus species.</title>
        <authorList>
            <person name="Yoshida K."/>
            <person name="Sommer R.J."/>
        </authorList>
    </citation>
    <scope>NUCLEOTIDE SEQUENCE</scope>
    <source>
        <strain evidence="9">RS0144</strain>
    </source>
</reference>
<dbReference type="GO" id="GO:0000978">
    <property type="term" value="F:RNA polymerase II cis-regulatory region sequence-specific DNA binding"/>
    <property type="evidence" value="ECO:0007669"/>
    <property type="project" value="TreeGrafter"/>
</dbReference>
<protein>
    <recommendedName>
        <fullName evidence="8">Homeobox domain-containing protein</fullName>
    </recommendedName>
</protein>
<keyword evidence="3 6" id="KW-0238">DNA-binding</keyword>
<name>A0AAV5U822_9BILA</name>
<dbReference type="CDD" id="cd00086">
    <property type="entry name" value="homeodomain"/>
    <property type="match status" value="1"/>
</dbReference>
<comment type="similarity">
    <text evidence="2">Belongs to the TALE/IRO homeobox family.</text>
</comment>
<dbReference type="InterPro" id="IPR001356">
    <property type="entry name" value="HD"/>
</dbReference>
<dbReference type="PROSITE" id="PS00027">
    <property type="entry name" value="HOMEOBOX_1"/>
    <property type="match status" value="1"/>
</dbReference>
<feature type="compositionally biased region" description="Polar residues" evidence="7">
    <location>
        <begin position="316"/>
        <end position="329"/>
    </location>
</feature>
<dbReference type="InterPro" id="IPR017970">
    <property type="entry name" value="Homeobox_CS"/>
</dbReference>
<gene>
    <name evidence="9" type="ORF">PENTCL1PPCAC_24861</name>
</gene>
<dbReference type="SUPFAM" id="SSF46689">
    <property type="entry name" value="Homeodomain-like"/>
    <property type="match status" value="1"/>
</dbReference>
<keyword evidence="4 6" id="KW-0371">Homeobox</keyword>
<feature type="region of interest" description="Disordered" evidence="7">
    <location>
        <begin position="240"/>
        <end position="329"/>
    </location>
</feature>
<feature type="region of interest" description="Disordered" evidence="7">
    <location>
        <begin position="13"/>
        <end position="44"/>
    </location>
</feature>
<dbReference type="AlphaFoldDB" id="A0AAV5U822"/>
<dbReference type="GO" id="GO:0048468">
    <property type="term" value="P:cell development"/>
    <property type="evidence" value="ECO:0007669"/>
    <property type="project" value="TreeGrafter"/>
</dbReference>
<dbReference type="InterPro" id="IPR009057">
    <property type="entry name" value="Homeodomain-like_sf"/>
</dbReference>
<feature type="region of interest" description="Disordered" evidence="7">
    <location>
        <begin position="412"/>
        <end position="462"/>
    </location>
</feature>
<feature type="compositionally biased region" description="Low complexity" evidence="7">
    <location>
        <begin position="412"/>
        <end position="427"/>
    </location>
</feature>
<feature type="compositionally biased region" description="Basic and acidic residues" evidence="7">
    <location>
        <begin position="17"/>
        <end position="37"/>
    </location>
</feature>
<keyword evidence="10" id="KW-1185">Reference proteome</keyword>
<accession>A0AAV5U822</accession>
<dbReference type="PANTHER" id="PTHR11211:SF40">
    <property type="entry name" value="MIRROR, ISOFORM C"/>
    <property type="match status" value="1"/>
</dbReference>
<evidence type="ECO:0000259" key="8">
    <source>
        <dbReference type="PROSITE" id="PS50071"/>
    </source>
</evidence>
<feature type="compositionally biased region" description="Basic and acidic residues" evidence="7">
    <location>
        <begin position="259"/>
        <end position="276"/>
    </location>
</feature>
<evidence type="ECO:0000256" key="1">
    <source>
        <dbReference type="ARBA" id="ARBA00004123"/>
    </source>
</evidence>
<organism evidence="9 10">
    <name type="scientific">Pristionchus entomophagus</name>
    <dbReference type="NCBI Taxonomy" id="358040"/>
    <lineage>
        <taxon>Eukaryota</taxon>
        <taxon>Metazoa</taxon>
        <taxon>Ecdysozoa</taxon>
        <taxon>Nematoda</taxon>
        <taxon>Chromadorea</taxon>
        <taxon>Rhabditida</taxon>
        <taxon>Rhabditina</taxon>
        <taxon>Diplogasteromorpha</taxon>
        <taxon>Diplogasteroidea</taxon>
        <taxon>Neodiplogasteridae</taxon>
        <taxon>Pristionchus</taxon>
    </lineage>
</organism>
<evidence type="ECO:0000256" key="2">
    <source>
        <dbReference type="ARBA" id="ARBA00008446"/>
    </source>
</evidence>
<dbReference type="GO" id="GO:0000981">
    <property type="term" value="F:DNA-binding transcription factor activity, RNA polymerase II-specific"/>
    <property type="evidence" value="ECO:0007669"/>
    <property type="project" value="InterPro"/>
</dbReference>
<dbReference type="GO" id="GO:0005634">
    <property type="term" value="C:nucleus"/>
    <property type="evidence" value="ECO:0007669"/>
    <property type="project" value="UniProtKB-SubCell"/>
</dbReference>
<dbReference type="Pfam" id="PF05920">
    <property type="entry name" value="Homeobox_KN"/>
    <property type="match status" value="1"/>
</dbReference>
<feature type="domain" description="Homeobox" evidence="8">
    <location>
        <begin position="170"/>
        <end position="239"/>
    </location>
</feature>
<evidence type="ECO:0000313" key="10">
    <source>
        <dbReference type="Proteomes" id="UP001432027"/>
    </source>
</evidence>
<dbReference type="Proteomes" id="UP001432027">
    <property type="component" value="Unassembled WGS sequence"/>
</dbReference>
<dbReference type="InterPro" id="IPR008422">
    <property type="entry name" value="KN_HD"/>
</dbReference>
<comment type="subcellular location">
    <subcellularLocation>
        <location evidence="1 6">Nucleus</location>
    </subcellularLocation>
</comment>
<evidence type="ECO:0000313" key="9">
    <source>
        <dbReference type="EMBL" id="GMT02687.1"/>
    </source>
</evidence>
<dbReference type="SMART" id="SM00389">
    <property type="entry name" value="HOX"/>
    <property type="match status" value="1"/>
</dbReference>
<evidence type="ECO:0000256" key="3">
    <source>
        <dbReference type="ARBA" id="ARBA00023125"/>
    </source>
</evidence>
<feature type="DNA-binding region" description="Homeobox" evidence="6">
    <location>
        <begin position="172"/>
        <end position="240"/>
    </location>
</feature>
<evidence type="ECO:0000256" key="7">
    <source>
        <dbReference type="SAM" id="MobiDB-lite"/>
    </source>
</evidence>
<comment type="caution">
    <text evidence="9">The sequence shown here is derived from an EMBL/GenBank/DDBJ whole genome shotgun (WGS) entry which is preliminary data.</text>
</comment>
<dbReference type="Gene3D" id="1.10.10.60">
    <property type="entry name" value="Homeodomain-like"/>
    <property type="match status" value="1"/>
</dbReference>
<feature type="non-terminal residue" evidence="9">
    <location>
        <position position="1"/>
    </location>
</feature>
<sequence>LFVMIYRSFSLPSPGAVRRDQRSSQRSKIRDARDPPHTSEMMSFNPSFNPILAAAAAQMPPTPTKPTANEPATPTSAADEALRAFLAQVNAASTGAGAPPSLPAGLFGPAGAFGAPGAGAAPAGLPFPFLVQQSDVKPEMLQAAMNAANAAPGGGPMLPFMDFSGFHPYAMDGVRRKNATRETTAPLKVSYQLKLWLSDHRKNPYPTKAEKVMLAFVTKMTLTQVSTWFANARRRLKKENKMTWSPRNRPGEDDDDLADLERPGSSKSDLSDDHNESNNNENNKSPSNPDDSPRKPKSLWSIADTVGVKGGDSDEACSSKQASASPNGVSFDQPSAAAAAAAAAGGQAAAIASMAAAWQQQQMMARQMMQLQHMLQQQQQQGGGGAAPNPFLSMLAMQARLAGAPGGMAALAGIPVSSLSPSSSTHSSDAEKPPTLIDATSEDVGDDYTIKKEQTPETPESN</sequence>
<proteinExistence type="inferred from homology"/>
<dbReference type="PROSITE" id="PS50071">
    <property type="entry name" value="HOMEOBOX_2"/>
    <property type="match status" value="1"/>
</dbReference>
<evidence type="ECO:0000256" key="5">
    <source>
        <dbReference type="ARBA" id="ARBA00023242"/>
    </source>
</evidence>
<evidence type="ECO:0000256" key="6">
    <source>
        <dbReference type="PROSITE-ProRule" id="PRU00108"/>
    </source>
</evidence>
<evidence type="ECO:0000256" key="4">
    <source>
        <dbReference type="ARBA" id="ARBA00023155"/>
    </source>
</evidence>
<feature type="compositionally biased region" description="Low complexity" evidence="7">
    <location>
        <begin position="277"/>
        <end position="290"/>
    </location>
</feature>
<dbReference type="PANTHER" id="PTHR11211">
    <property type="entry name" value="IROQUOIS-CLASS HOMEODOMAIN PROTEIN IRX"/>
    <property type="match status" value="1"/>
</dbReference>
<dbReference type="EMBL" id="BTSX01000005">
    <property type="protein sequence ID" value="GMT02687.1"/>
    <property type="molecule type" value="Genomic_DNA"/>
</dbReference>